<dbReference type="PANTHER" id="PTHR33146:SF26">
    <property type="entry name" value="ENDONUCLEASE 4"/>
    <property type="match status" value="1"/>
</dbReference>
<reference evidence="7 8" key="1">
    <citation type="journal article" date="2009" name="PLoS ONE">
        <title>The complete genome of Teredinibacter turnerae T7901: an intracellular endosymbiont of marine wood-boring bivalves (shipworms).</title>
        <authorList>
            <person name="Yang J.C."/>
            <person name="Madupu R."/>
            <person name="Durkin A.S."/>
            <person name="Ekborg N.A."/>
            <person name="Pedamallu C.S."/>
            <person name="Hostetler J.B."/>
            <person name="Radune D."/>
            <person name="Toms B.S."/>
            <person name="Henrissat B."/>
            <person name="Coutinho P.M."/>
            <person name="Schwarz S."/>
            <person name="Field L."/>
            <person name="Trindade-Silva A.E."/>
            <person name="Soares C.A.G."/>
            <person name="Elshahawi S."/>
            <person name="Hanora A."/>
            <person name="Schmidt E.W."/>
            <person name="Haygood M.G."/>
            <person name="Posfai J."/>
            <person name="Benner J."/>
            <person name="Madinger C."/>
            <person name="Nove J."/>
            <person name="Anton B."/>
            <person name="Chaudhary K."/>
            <person name="Foster J."/>
            <person name="Holman A."/>
            <person name="Kumar S."/>
            <person name="Lessard P.A."/>
            <person name="Luyten Y.A."/>
            <person name="Slatko B."/>
            <person name="Wood N."/>
            <person name="Wu B."/>
            <person name="Teplitski M."/>
            <person name="Mougous J.D."/>
            <person name="Ward N."/>
            <person name="Eisen J.A."/>
            <person name="Badger J.H."/>
            <person name="Distel D.L."/>
        </authorList>
    </citation>
    <scope>NUCLEOTIDE SEQUENCE [LARGE SCALE GENOMIC DNA]</scope>
    <source>
        <strain evidence="8">ATCC 39867 / T7901</strain>
    </source>
</reference>
<evidence type="ECO:0000256" key="6">
    <source>
        <dbReference type="ARBA" id="ARBA00023180"/>
    </source>
</evidence>
<evidence type="ECO:0000256" key="1">
    <source>
        <dbReference type="ARBA" id="ARBA00022722"/>
    </source>
</evidence>
<keyword evidence="1" id="KW-0540">Nuclease</keyword>
<evidence type="ECO:0000256" key="5">
    <source>
        <dbReference type="ARBA" id="ARBA00023157"/>
    </source>
</evidence>
<evidence type="ECO:0000256" key="3">
    <source>
        <dbReference type="ARBA" id="ARBA00022759"/>
    </source>
</evidence>
<evidence type="ECO:0000256" key="2">
    <source>
        <dbReference type="ARBA" id="ARBA00022723"/>
    </source>
</evidence>
<dbReference type="PANTHER" id="PTHR33146">
    <property type="entry name" value="ENDONUCLEASE 4"/>
    <property type="match status" value="1"/>
</dbReference>
<dbReference type="GO" id="GO:0016788">
    <property type="term" value="F:hydrolase activity, acting on ester bonds"/>
    <property type="evidence" value="ECO:0007669"/>
    <property type="project" value="InterPro"/>
</dbReference>
<dbReference type="GO" id="GO:0003676">
    <property type="term" value="F:nucleic acid binding"/>
    <property type="evidence" value="ECO:0007669"/>
    <property type="project" value="InterPro"/>
</dbReference>
<keyword evidence="4" id="KW-0378">Hydrolase</keyword>
<dbReference type="eggNOG" id="ENOG5033BEK">
    <property type="taxonomic scope" value="Bacteria"/>
</dbReference>
<dbReference type="AlphaFoldDB" id="C5BI21"/>
<dbReference type="SUPFAM" id="SSF48537">
    <property type="entry name" value="Phospholipase C/P1 nuclease"/>
    <property type="match status" value="1"/>
</dbReference>
<evidence type="ECO:0000256" key="4">
    <source>
        <dbReference type="ARBA" id="ARBA00022801"/>
    </source>
</evidence>
<name>C5BI21_TERTT</name>
<dbReference type="InterPro" id="IPR008947">
    <property type="entry name" value="PLipase_C/P1_nuclease_dom_sf"/>
</dbReference>
<keyword evidence="2" id="KW-0479">Metal-binding</keyword>
<evidence type="ECO:0000313" key="7">
    <source>
        <dbReference type="EMBL" id="ACR14222.1"/>
    </source>
</evidence>
<keyword evidence="5" id="KW-1015">Disulfide bond</keyword>
<keyword evidence="6" id="KW-0325">Glycoprotein</keyword>
<dbReference type="GO" id="GO:0004519">
    <property type="term" value="F:endonuclease activity"/>
    <property type="evidence" value="ECO:0007669"/>
    <property type="project" value="UniProtKB-KW"/>
</dbReference>
<proteinExistence type="predicted"/>
<dbReference type="RefSeq" id="WP_015820338.1">
    <property type="nucleotide sequence ID" value="NC_012997.1"/>
</dbReference>
<dbReference type="HOGENOM" id="CLU_808742_0_0_6"/>
<dbReference type="Proteomes" id="UP000009080">
    <property type="component" value="Chromosome"/>
</dbReference>
<dbReference type="CDD" id="cd11010">
    <property type="entry name" value="S1-P1_nuclease"/>
    <property type="match status" value="1"/>
</dbReference>
<protein>
    <recommendedName>
        <fullName evidence="9">S1/P1 nuclease</fullName>
    </recommendedName>
</protein>
<keyword evidence="3" id="KW-0255">Endonuclease</keyword>
<dbReference type="GO" id="GO:0006308">
    <property type="term" value="P:DNA catabolic process"/>
    <property type="evidence" value="ECO:0007669"/>
    <property type="project" value="InterPro"/>
</dbReference>
<dbReference type="InterPro" id="IPR003154">
    <property type="entry name" value="S1/P1nuclease"/>
</dbReference>
<organism evidence="7 8">
    <name type="scientific">Teredinibacter turnerae (strain ATCC 39867 / T7901)</name>
    <dbReference type="NCBI Taxonomy" id="377629"/>
    <lineage>
        <taxon>Bacteria</taxon>
        <taxon>Pseudomonadati</taxon>
        <taxon>Pseudomonadota</taxon>
        <taxon>Gammaproteobacteria</taxon>
        <taxon>Cellvibrionales</taxon>
        <taxon>Cellvibrionaceae</taxon>
        <taxon>Teredinibacter</taxon>
    </lineage>
</organism>
<evidence type="ECO:0000313" key="8">
    <source>
        <dbReference type="Proteomes" id="UP000009080"/>
    </source>
</evidence>
<evidence type="ECO:0008006" key="9">
    <source>
        <dbReference type="Google" id="ProtNLM"/>
    </source>
</evidence>
<dbReference type="GO" id="GO:0046872">
    <property type="term" value="F:metal ion binding"/>
    <property type="evidence" value="ECO:0007669"/>
    <property type="project" value="UniProtKB-KW"/>
</dbReference>
<dbReference type="STRING" id="377629.TERTU_1915"/>
<dbReference type="KEGG" id="ttu:TERTU_1915"/>
<dbReference type="EMBL" id="CP001614">
    <property type="protein sequence ID" value="ACR14222.1"/>
    <property type="molecule type" value="Genomic_DNA"/>
</dbReference>
<accession>C5BI21</accession>
<dbReference type="Gene3D" id="1.10.575.10">
    <property type="entry name" value="P1 Nuclease"/>
    <property type="match status" value="1"/>
</dbReference>
<sequence>MRASIHASMDLVQKTRLAIQLKTSWLTKCAGLLGIGAKRPKLWPLWGCWLVILALSLSCKVYSWSYSGHAVILGSALSQLDPTARKEAFTQIEYLYNRASGNSRFLPKSCLSQKSLCFFASWPDRERDKTLGELYRMVGAEVPAVLKGLTSSEIASWHFTNQVFNLNDRKFSAACELRDRGQLYDVLPQLESALIRELSIAQRAVTLALWTHLLADAHQPLHNLTGSLEGCAHDFGGNGLCVVKRRNKCERSLHQLWDSGAGLFDKPDMISPLGVADARSPTAVDYRVIQNESLALASEVYAPNLELSSNAYITTVRRLSRIRAQQAAQRIALLLKELTGNKT</sequence>
<keyword evidence="8" id="KW-1185">Reference proteome</keyword>
<dbReference type="Pfam" id="PF02265">
    <property type="entry name" value="S1-P1_nuclease"/>
    <property type="match status" value="1"/>
</dbReference>
<gene>
    <name evidence="7" type="ordered locus">TERTU_1915</name>
</gene>